<keyword evidence="1" id="KW-0812">Transmembrane</keyword>
<evidence type="ECO:0000313" key="3">
    <source>
        <dbReference type="Proteomes" id="UP000796761"/>
    </source>
</evidence>
<reference evidence="2" key="1">
    <citation type="submission" date="2019-04" db="EMBL/GenBank/DDBJ databases">
        <title>Genome assembly of Zosterops borbonicus 15179.</title>
        <authorList>
            <person name="Leroy T."/>
            <person name="Anselmetti Y."/>
            <person name="Tilak M.-K."/>
            <person name="Nabholz B."/>
        </authorList>
    </citation>
    <scope>NUCLEOTIDE SEQUENCE</scope>
    <source>
        <strain evidence="2">HGM_15179</strain>
        <tissue evidence="2">Muscle</tissue>
    </source>
</reference>
<name>A0A8K1GWF9_9PASS</name>
<accession>A0A8K1GWF9</accession>
<evidence type="ECO:0000256" key="1">
    <source>
        <dbReference type="SAM" id="Phobius"/>
    </source>
</evidence>
<keyword evidence="1" id="KW-1133">Transmembrane helix</keyword>
<dbReference type="EMBL" id="SWJQ01000036">
    <property type="protein sequence ID" value="TRZ24939.1"/>
    <property type="molecule type" value="Genomic_DNA"/>
</dbReference>
<keyword evidence="1" id="KW-0472">Membrane</keyword>
<proteinExistence type="predicted"/>
<dbReference type="Proteomes" id="UP000796761">
    <property type="component" value="Unassembled WGS sequence"/>
</dbReference>
<protein>
    <submittedName>
        <fullName evidence="2">Uncharacterized protein</fullName>
    </submittedName>
</protein>
<sequence>MLWNPKSSFSLTSAIVPVGTIRPAAGLAEIKPKELSLQHDISPSSRVAKYWKGCRISSFEDFRIGMDKLMGGAMMTMGFLSIVWTIITFKLVCSPVICEVKEAVLPAMQHECRCGDMCPKR</sequence>
<comment type="caution">
    <text evidence="2">The sequence shown here is derived from an EMBL/GenBank/DDBJ whole genome shotgun (WGS) entry which is preliminary data.</text>
</comment>
<feature type="transmembrane region" description="Helical" evidence="1">
    <location>
        <begin position="69"/>
        <end position="92"/>
    </location>
</feature>
<organism evidence="2 3">
    <name type="scientific">Zosterops borbonicus</name>
    <dbReference type="NCBI Taxonomy" id="364589"/>
    <lineage>
        <taxon>Eukaryota</taxon>
        <taxon>Metazoa</taxon>
        <taxon>Chordata</taxon>
        <taxon>Craniata</taxon>
        <taxon>Vertebrata</taxon>
        <taxon>Euteleostomi</taxon>
        <taxon>Archelosauria</taxon>
        <taxon>Archosauria</taxon>
        <taxon>Dinosauria</taxon>
        <taxon>Saurischia</taxon>
        <taxon>Theropoda</taxon>
        <taxon>Coelurosauria</taxon>
        <taxon>Aves</taxon>
        <taxon>Neognathae</taxon>
        <taxon>Neoaves</taxon>
        <taxon>Telluraves</taxon>
        <taxon>Australaves</taxon>
        <taxon>Passeriformes</taxon>
        <taxon>Sylvioidea</taxon>
        <taxon>Zosteropidae</taxon>
        <taxon>Zosterops</taxon>
    </lineage>
</organism>
<keyword evidence="3" id="KW-1185">Reference proteome</keyword>
<evidence type="ECO:0000313" key="2">
    <source>
        <dbReference type="EMBL" id="TRZ24939.1"/>
    </source>
</evidence>
<dbReference type="AlphaFoldDB" id="A0A8K1GWF9"/>
<gene>
    <name evidence="2" type="ORF">HGM15179_002160</name>
</gene>